<dbReference type="Gene3D" id="3.40.50.150">
    <property type="entry name" value="Vaccinia Virus protein VP39"/>
    <property type="match status" value="1"/>
</dbReference>
<proteinExistence type="predicted"/>
<organism evidence="2 3">
    <name type="scientific">Boseongicola aestuarii</name>
    <dbReference type="NCBI Taxonomy" id="1470561"/>
    <lineage>
        <taxon>Bacteria</taxon>
        <taxon>Pseudomonadati</taxon>
        <taxon>Pseudomonadota</taxon>
        <taxon>Alphaproteobacteria</taxon>
        <taxon>Rhodobacterales</taxon>
        <taxon>Paracoccaceae</taxon>
        <taxon>Boseongicola</taxon>
    </lineage>
</organism>
<evidence type="ECO:0000313" key="2">
    <source>
        <dbReference type="EMBL" id="SMX24264.1"/>
    </source>
</evidence>
<evidence type="ECO:0000313" key="3">
    <source>
        <dbReference type="Proteomes" id="UP000201838"/>
    </source>
</evidence>
<reference evidence="2 3" key="1">
    <citation type="submission" date="2017-05" db="EMBL/GenBank/DDBJ databases">
        <authorList>
            <person name="Song R."/>
            <person name="Chenine A.L."/>
            <person name="Ruprecht R.M."/>
        </authorList>
    </citation>
    <scope>NUCLEOTIDE SEQUENCE [LARGE SCALE GENOMIC DNA]</scope>
    <source>
        <strain evidence="2 3">CECT 8489</strain>
    </source>
</reference>
<sequence length="264" mass="30223">MRHLDQAFKWTTKSRSRNRLTNIYEPLQPYIITEFAKTIAPDVFLDVGANIGYYSVILNATPEVHAFEPVALCYEELLENTRPFPIHCHKVAVSNAIGEVDMAIVSDLSGANSVADTTIHADKNFSRTERVETNTLDKMFGFRGAKILIKMDIEGHELAAIEGAERLLMENQCLLQIEVYKPEVAEMIESLGFRKLFKCGPDAYFANFKLDQTEVIEDALAEYLEDSKKPPLNRKKIKLFRGISLELSERWVRLLKKVWLNRRV</sequence>
<dbReference type="NCBIfam" id="TIGR01444">
    <property type="entry name" value="fkbM_fam"/>
    <property type="match status" value="1"/>
</dbReference>
<dbReference type="SUPFAM" id="SSF53335">
    <property type="entry name" value="S-adenosyl-L-methionine-dependent methyltransferases"/>
    <property type="match status" value="1"/>
</dbReference>
<dbReference type="InterPro" id="IPR006342">
    <property type="entry name" value="FkbM_mtfrase"/>
</dbReference>
<dbReference type="InterPro" id="IPR029063">
    <property type="entry name" value="SAM-dependent_MTases_sf"/>
</dbReference>
<dbReference type="InterPro" id="IPR052514">
    <property type="entry name" value="SAM-dependent_MTase"/>
</dbReference>
<dbReference type="AlphaFoldDB" id="A0A238J2Z1"/>
<keyword evidence="3" id="KW-1185">Reference proteome</keyword>
<feature type="domain" description="Methyltransferase FkbM" evidence="1">
    <location>
        <begin position="46"/>
        <end position="191"/>
    </location>
</feature>
<dbReference type="Pfam" id="PF05050">
    <property type="entry name" value="Methyltransf_21"/>
    <property type="match status" value="1"/>
</dbReference>
<evidence type="ECO:0000259" key="1">
    <source>
        <dbReference type="Pfam" id="PF05050"/>
    </source>
</evidence>
<dbReference type="RefSeq" id="WP_093974217.1">
    <property type="nucleotide sequence ID" value="NZ_FXXQ01000007.1"/>
</dbReference>
<accession>A0A238J2Z1</accession>
<dbReference type="Proteomes" id="UP000201838">
    <property type="component" value="Unassembled WGS sequence"/>
</dbReference>
<protein>
    <recommendedName>
        <fullName evidence="1">Methyltransferase FkbM domain-containing protein</fullName>
    </recommendedName>
</protein>
<gene>
    <name evidence="2" type="ORF">BOA8489_02387</name>
</gene>
<dbReference type="PANTHER" id="PTHR34203">
    <property type="entry name" value="METHYLTRANSFERASE, FKBM FAMILY PROTEIN"/>
    <property type="match status" value="1"/>
</dbReference>
<dbReference type="PANTHER" id="PTHR34203:SF15">
    <property type="entry name" value="SLL1173 PROTEIN"/>
    <property type="match status" value="1"/>
</dbReference>
<dbReference type="EMBL" id="FXXQ01000007">
    <property type="protein sequence ID" value="SMX24264.1"/>
    <property type="molecule type" value="Genomic_DNA"/>
</dbReference>
<dbReference type="OrthoDB" id="4104638at2"/>
<name>A0A238J2Z1_9RHOB</name>